<gene>
    <name evidence="1" type="primary">jg6827</name>
    <name evidence="1" type="ORF">PAEG_LOCUS15876</name>
</gene>
<dbReference type="Proteomes" id="UP000838756">
    <property type="component" value="Unassembled WGS sequence"/>
</dbReference>
<reference evidence="1" key="1">
    <citation type="submission" date="2022-03" db="EMBL/GenBank/DDBJ databases">
        <authorList>
            <person name="Lindestad O."/>
        </authorList>
    </citation>
    <scope>NUCLEOTIDE SEQUENCE</scope>
</reference>
<dbReference type="EMBL" id="CAKXAJ010025404">
    <property type="protein sequence ID" value="CAH2238838.1"/>
    <property type="molecule type" value="Genomic_DNA"/>
</dbReference>
<accession>A0A8S4RNY0</accession>
<dbReference type="AlphaFoldDB" id="A0A8S4RNY0"/>
<evidence type="ECO:0000313" key="1">
    <source>
        <dbReference type="EMBL" id="CAH2238838.1"/>
    </source>
</evidence>
<protein>
    <submittedName>
        <fullName evidence="1">Jg6827 protein</fullName>
    </submittedName>
</protein>
<keyword evidence="2" id="KW-1185">Reference proteome</keyword>
<organism evidence="1 2">
    <name type="scientific">Pararge aegeria aegeria</name>
    <dbReference type="NCBI Taxonomy" id="348720"/>
    <lineage>
        <taxon>Eukaryota</taxon>
        <taxon>Metazoa</taxon>
        <taxon>Ecdysozoa</taxon>
        <taxon>Arthropoda</taxon>
        <taxon>Hexapoda</taxon>
        <taxon>Insecta</taxon>
        <taxon>Pterygota</taxon>
        <taxon>Neoptera</taxon>
        <taxon>Endopterygota</taxon>
        <taxon>Lepidoptera</taxon>
        <taxon>Glossata</taxon>
        <taxon>Ditrysia</taxon>
        <taxon>Papilionoidea</taxon>
        <taxon>Nymphalidae</taxon>
        <taxon>Satyrinae</taxon>
        <taxon>Satyrini</taxon>
        <taxon>Parargina</taxon>
        <taxon>Pararge</taxon>
    </lineage>
</organism>
<proteinExistence type="predicted"/>
<name>A0A8S4RNY0_9NEOP</name>
<dbReference type="OrthoDB" id="407509at2759"/>
<dbReference type="PANTHER" id="PTHR47027:SF29">
    <property type="entry name" value="C2H2-TYPE DOMAIN-CONTAINING PROTEIN"/>
    <property type="match status" value="1"/>
</dbReference>
<comment type="caution">
    <text evidence="1">The sequence shown here is derived from an EMBL/GenBank/DDBJ whole genome shotgun (WGS) entry which is preliminary data.</text>
</comment>
<dbReference type="PANTHER" id="PTHR47027">
    <property type="entry name" value="REVERSE TRANSCRIPTASE DOMAIN-CONTAINING PROTEIN"/>
    <property type="match status" value="1"/>
</dbReference>
<sequence>MYCILLLNDDLSKQKQLGHTNFEKEVNRRIQLGWAVFGKLRDTFSSKISQCQKNKVFEQCVLPVKTYGSEMWYLTMGLIIRLRVTHRAMERAMLGISLRDQVRNDEIRTRTRVTCYAV</sequence>
<evidence type="ECO:0000313" key="2">
    <source>
        <dbReference type="Proteomes" id="UP000838756"/>
    </source>
</evidence>